<dbReference type="GO" id="GO:0035331">
    <property type="term" value="P:negative regulation of hippo signaling"/>
    <property type="evidence" value="ECO:0007669"/>
    <property type="project" value="TreeGrafter"/>
</dbReference>
<dbReference type="GO" id="GO:0001666">
    <property type="term" value="P:response to hypoxia"/>
    <property type="evidence" value="ECO:0007669"/>
    <property type="project" value="TreeGrafter"/>
</dbReference>
<comment type="caution">
    <text evidence="7">The sequence shown here is derived from an EMBL/GenBank/DDBJ whole genome shotgun (WGS) entry which is preliminary data.</text>
</comment>
<dbReference type="SMART" id="SM00132">
    <property type="entry name" value="LIM"/>
    <property type="match status" value="3"/>
</dbReference>
<proteinExistence type="predicted"/>
<evidence type="ECO:0000256" key="2">
    <source>
        <dbReference type="ARBA" id="ARBA00022833"/>
    </source>
</evidence>
<dbReference type="InterPro" id="IPR047172">
    <property type="entry name" value="Ajuba-like"/>
</dbReference>
<keyword evidence="3 4" id="KW-0440">LIM domain</keyword>
<dbReference type="InterPro" id="IPR001781">
    <property type="entry name" value="Znf_LIM"/>
</dbReference>
<feature type="domain" description="LIM zinc-binding" evidence="6">
    <location>
        <begin position="79"/>
        <end position="140"/>
    </location>
</feature>
<evidence type="ECO:0000259" key="6">
    <source>
        <dbReference type="PROSITE" id="PS50023"/>
    </source>
</evidence>
<protein>
    <submittedName>
        <fullName evidence="7">LIM domain-containing protein</fullName>
    </submittedName>
</protein>
<dbReference type="InterPro" id="IPR047247">
    <property type="entry name" value="Ajuba-like_LIM2"/>
</dbReference>
<evidence type="ECO:0000313" key="8">
    <source>
        <dbReference type="Proteomes" id="UP000324629"/>
    </source>
</evidence>
<gene>
    <name evidence="7" type="ORF">DEA37_0009522</name>
</gene>
<keyword evidence="1 4" id="KW-0479">Metal-binding</keyword>
<name>A0A5J4NKK8_9TREM</name>
<evidence type="ECO:0000256" key="5">
    <source>
        <dbReference type="SAM" id="MobiDB-lite"/>
    </source>
</evidence>
<feature type="compositionally biased region" description="Polar residues" evidence="5">
    <location>
        <begin position="1"/>
        <end position="14"/>
    </location>
</feature>
<feature type="domain" description="LIM zinc-binding" evidence="6">
    <location>
        <begin position="144"/>
        <end position="204"/>
    </location>
</feature>
<evidence type="ECO:0000256" key="1">
    <source>
        <dbReference type="ARBA" id="ARBA00022723"/>
    </source>
</evidence>
<feature type="compositionally biased region" description="Polar residues" evidence="5">
    <location>
        <begin position="23"/>
        <end position="33"/>
    </location>
</feature>
<evidence type="ECO:0000256" key="3">
    <source>
        <dbReference type="ARBA" id="ARBA00023038"/>
    </source>
</evidence>
<dbReference type="PANTHER" id="PTHR24219:SF4">
    <property type="entry name" value="LIM DOMAIN-CONTAINING PROTEIN JUB"/>
    <property type="match status" value="1"/>
</dbReference>
<dbReference type="CDD" id="cd09355">
    <property type="entry name" value="LIM2_Ajuba_like"/>
    <property type="match status" value="1"/>
</dbReference>
<dbReference type="PROSITE" id="PS50023">
    <property type="entry name" value="LIM_DOMAIN_2"/>
    <property type="match status" value="2"/>
</dbReference>
<dbReference type="GO" id="GO:0003714">
    <property type="term" value="F:transcription corepressor activity"/>
    <property type="evidence" value="ECO:0007669"/>
    <property type="project" value="TreeGrafter"/>
</dbReference>
<dbReference type="AlphaFoldDB" id="A0A5J4NKK8"/>
<organism evidence="7 8">
    <name type="scientific">Paragonimus westermani</name>
    <dbReference type="NCBI Taxonomy" id="34504"/>
    <lineage>
        <taxon>Eukaryota</taxon>
        <taxon>Metazoa</taxon>
        <taxon>Spiralia</taxon>
        <taxon>Lophotrochozoa</taxon>
        <taxon>Platyhelminthes</taxon>
        <taxon>Trematoda</taxon>
        <taxon>Digenea</taxon>
        <taxon>Plagiorchiida</taxon>
        <taxon>Troglotremata</taxon>
        <taxon>Troglotrematidae</taxon>
        <taxon>Paragonimus</taxon>
    </lineage>
</organism>
<evidence type="ECO:0000313" key="7">
    <source>
        <dbReference type="EMBL" id="KAA3676087.1"/>
    </source>
</evidence>
<dbReference type="Pfam" id="PF00412">
    <property type="entry name" value="LIM"/>
    <property type="match status" value="3"/>
</dbReference>
<sequence length="326" mass="35470">MNQRINTSTATLQSRGGEDKKPLSTSSVSTAITDSLPKKNTEKLPNLTLSQLTIDGQNPESDANATPAVSPGLAARALGPCAECGLRINNLNDACHAMGYLYHNACFVCCYCQRTLCGKIFYKDQDKIYCEEDYLYCGFQQTAEKCSVCGHLISERILQALGNSYHPGCFTCTVCCKCLDGVPFAIDAHGLTYCLQDYHLVYAPHCSVCGLVILPEQGSNEIVRVAAMNREFHLECYRCSDCKKTLGDEIENRCYPMSEYDPNIPKKNVQTLLCLSCHIKRIGAVPATTAGTTCTSPKPAGGTVSPLLRTYPLSAKFPNSIPKSSG</sequence>
<keyword evidence="8" id="KW-1185">Reference proteome</keyword>
<dbReference type="GO" id="GO:0005912">
    <property type="term" value="C:adherens junction"/>
    <property type="evidence" value="ECO:0007669"/>
    <property type="project" value="TreeGrafter"/>
</dbReference>
<dbReference type="SUPFAM" id="SSF57716">
    <property type="entry name" value="Glucocorticoid receptor-like (DNA-binding domain)"/>
    <property type="match status" value="2"/>
</dbReference>
<dbReference type="GO" id="GO:0005634">
    <property type="term" value="C:nucleus"/>
    <property type="evidence" value="ECO:0007669"/>
    <property type="project" value="TreeGrafter"/>
</dbReference>
<dbReference type="EMBL" id="QNGE01002155">
    <property type="protein sequence ID" value="KAA3676087.1"/>
    <property type="molecule type" value="Genomic_DNA"/>
</dbReference>
<dbReference type="GO" id="GO:0007010">
    <property type="term" value="P:cytoskeleton organization"/>
    <property type="evidence" value="ECO:0007669"/>
    <property type="project" value="TreeGrafter"/>
</dbReference>
<reference evidence="7 8" key="1">
    <citation type="journal article" date="2019" name="Gigascience">
        <title>Whole-genome sequence of the oriental lung fluke Paragonimus westermani.</title>
        <authorList>
            <person name="Oey H."/>
            <person name="Zakrzewski M."/>
            <person name="Narain K."/>
            <person name="Devi K.R."/>
            <person name="Agatsuma T."/>
            <person name="Nawaratna S."/>
            <person name="Gobert G.N."/>
            <person name="Jones M.K."/>
            <person name="Ragan M.A."/>
            <person name="McManus D.P."/>
            <person name="Krause L."/>
        </authorList>
    </citation>
    <scope>NUCLEOTIDE SEQUENCE [LARGE SCALE GENOMIC DNA]</scope>
    <source>
        <strain evidence="7 8">IND2009</strain>
    </source>
</reference>
<dbReference type="GO" id="GO:0005667">
    <property type="term" value="C:transcription regulator complex"/>
    <property type="evidence" value="ECO:0007669"/>
    <property type="project" value="TreeGrafter"/>
</dbReference>
<keyword evidence="2 4" id="KW-0862">Zinc</keyword>
<dbReference type="GO" id="GO:0046872">
    <property type="term" value="F:metal ion binding"/>
    <property type="evidence" value="ECO:0007669"/>
    <property type="project" value="UniProtKB-KW"/>
</dbReference>
<feature type="region of interest" description="Disordered" evidence="5">
    <location>
        <begin position="1"/>
        <end position="35"/>
    </location>
</feature>
<dbReference type="Gene3D" id="2.10.110.10">
    <property type="entry name" value="Cysteine Rich Protein"/>
    <property type="match status" value="3"/>
</dbReference>
<dbReference type="Proteomes" id="UP000324629">
    <property type="component" value="Unassembled WGS sequence"/>
</dbReference>
<evidence type="ECO:0000256" key="4">
    <source>
        <dbReference type="PROSITE-ProRule" id="PRU00125"/>
    </source>
</evidence>
<dbReference type="GO" id="GO:0000932">
    <property type="term" value="C:P-body"/>
    <property type="evidence" value="ECO:0007669"/>
    <property type="project" value="TreeGrafter"/>
</dbReference>
<accession>A0A5J4NKK8</accession>
<dbReference type="PANTHER" id="PTHR24219">
    <property type="entry name" value="LIM DOMAIN-CONTAINING PROTEIN JUB"/>
    <property type="match status" value="1"/>
</dbReference>